<name>A0ABR8BGA6_9NOSO</name>
<protein>
    <submittedName>
        <fullName evidence="2">Addiction module antidote protein, HigA family</fullName>
    </submittedName>
</protein>
<dbReference type="InterPro" id="IPR013430">
    <property type="entry name" value="Toxin_antidote_HigA"/>
</dbReference>
<proteinExistence type="predicted"/>
<reference evidence="2 3" key="1">
    <citation type="journal article" date="2020" name="ISME J.">
        <title>Comparative genomics reveals insights into cyanobacterial evolution and habitat adaptation.</title>
        <authorList>
            <person name="Chen M.Y."/>
            <person name="Teng W.K."/>
            <person name="Zhao L."/>
            <person name="Hu C.X."/>
            <person name="Zhou Y.K."/>
            <person name="Han B.P."/>
            <person name="Song L.R."/>
            <person name="Shu W.S."/>
        </authorList>
    </citation>
    <scope>NUCLEOTIDE SEQUENCE [LARGE SCALE GENOMIC DNA]</scope>
    <source>
        <strain evidence="2 3">FACHB-3921</strain>
    </source>
</reference>
<dbReference type="RefSeq" id="WP_190568476.1">
    <property type="nucleotide sequence ID" value="NZ_JACJQL010000024.1"/>
</dbReference>
<accession>A0ABR8BGA6</accession>
<keyword evidence="1" id="KW-0238">DNA-binding</keyword>
<organism evidence="2 3">
    <name type="scientific">Nostoc parmelioides FACHB-3921</name>
    <dbReference type="NCBI Taxonomy" id="2692909"/>
    <lineage>
        <taxon>Bacteria</taxon>
        <taxon>Bacillati</taxon>
        <taxon>Cyanobacteriota</taxon>
        <taxon>Cyanophyceae</taxon>
        <taxon>Nostocales</taxon>
        <taxon>Nostocaceae</taxon>
        <taxon>Nostoc</taxon>
    </lineage>
</organism>
<dbReference type="PANTHER" id="PTHR36924:SF1">
    <property type="entry name" value="ANTITOXIN HIGA-1"/>
    <property type="match status" value="1"/>
</dbReference>
<dbReference type="InterPro" id="IPR010982">
    <property type="entry name" value="Lambda_DNA-bd_dom_sf"/>
</dbReference>
<sequence length="87" mass="10203">MRLPKYRPPTHTRETLVKDFLEPLGILPDELAQIINSPNEHINELVNQQHRITPSTVLKLAELWVNLQANREIYHALKFNNLENEQP</sequence>
<evidence type="ECO:0000256" key="1">
    <source>
        <dbReference type="ARBA" id="ARBA00023125"/>
    </source>
</evidence>
<dbReference type="EMBL" id="JACJQL010000024">
    <property type="protein sequence ID" value="MBD2252906.1"/>
    <property type="molecule type" value="Genomic_DNA"/>
</dbReference>
<evidence type="ECO:0000313" key="2">
    <source>
        <dbReference type="EMBL" id="MBD2252906.1"/>
    </source>
</evidence>
<dbReference type="PANTHER" id="PTHR36924">
    <property type="entry name" value="ANTITOXIN HIGA-1"/>
    <property type="match status" value="1"/>
</dbReference>
<dbReference type="SUPFAM" id="SSF47413">
    <property type="entry name" value="lambda repressor-like DNA-binding domains"/>
    <property type="match status" value="1"/>
</dbReference>
<keyword evidence="3" id="KW-1185">Reference proteome</keyword>
<dbReference type="Proteomes" id="UP000621307">
    <property type="component" value="Unassembled WGS sequence"/>
</dbReference>
<comment type="caution">
    <text evidence="2">The sequence shown here is derived from an EMBL/GenBank/DDBJ whole genome shotgun (WGS) entry which is preliminary data.</text>
</comment>
<evidence type="ECO:0000313" key="3">
    <source>
        <dbReference type="Proteomes" id="UP000621307"/>
    </source>
</evidence>
<dbReference type="Gene3D" id="1.10.260.40">
    <property type="entry name" value="lambda repressor-like DNA-binding domains"/>
    <property type="match status" value="1"/>
</dbReference>
<gene>
    <name evidence="2" type="ORF">H6G14_16610</name>
</gene>